<gene>
    <name evidence="5" type="ORF">METZ01_LOCUS143769</name>
</gene>
<comment type="subcellular location">
    <subcellularLocation>
        <location evidence="1">Cell outer membrane</location>
    </subcellularLocation>
</comment>
<dbReference type="InterPro" id="IPR057601">
    <property type="entry name" value="Oar-like_b-barrel"/>
</dbReference>
<evidence type="ECO:0000256" key="3">
    <source>
        <dbReference type="ARBA" id="ARBA00023237"/>
    </source>
</evidence>
<evidence type="ECO:0000256" key="2">
    <source>
        <dbReference type="ARBA" id="ARBA00023136"/>
    </source>
</evidence>
<dbReference type="Gene3D" id="2.60.40.1120">
    <property type="entry name" value="Carboxypeptidase-like, regulatory domain"/>
    <property type="match status" value="1"/>
</dbReference>
<accession>A0A381ZNS7</accession>
<sequence length="829" mass="89334">MDKTRKFAIGVVCVVTALMLVPSPVEAQDQAGIAGTVRDSGGLVLPGVTVEVTSDSLLAPRAGVSDGAGNYAVQQLPPGIYTITFTLGGFGTLQTEGIVLEGAFVADIDASMTVGGIAETVNVTGEAPLVDVRSTRQQNVLPADRVNVLPGAASIFQAAQYVPGVVIGGPYGSRPELHGSDAADGLPSLDGIQTGGQLQGRSEWSGGVGTVTNEAIVTEVVFDISSQNAEYAQSGMRTNVVPKSGGNNFSYNFFATGTRARFQSDNQSQALKDQGFEFAPTAFSYSLNPAIGGPIVENKLWFYASMLQGKSMNYILDKFFDPDEPSSPSGLGDDLRAYNHNRQYQQTIRITYQASLRNKLTFNIIRELSKGDRAMPAGVFGDIGPESAYSYNTPDYLMSARWTAPVTNSLLLEADFAYQKADVNTDPVDHGGQKRMQIEDVATGAVSSSSFQNHHNNDFHHRANASLSYVTGSHNFKTGLMFVKNNTSLSYTPPGEIFSGYAFNGWPIGIMVGVNGNAKSNINMNCDCGLYVQDAYTMDRLTVNGGFRFDWFNNSVPGGTREAGYWAPALTLPNPIIENVPNWKNYSGRGGAAFDLFGDGSTAIKVSAGRYVEYHGTGLTQGFNPVNAYSLDWRSWTDLNWDGTALNADGTPQFAEVGPSNNPNFGTGTIQDTLDPDAPRSTNWEFSAGIERQLADGWSISGMWHRRSYGNMRWFDNLNTSAADWSQAGVWTGPTSSVLPQSAQGVEVPIYVTADDYDVLGGNDLLTKATENWRTWNGFEVILDGELPRGGFMTGSFTMGTSTTRSCQSGVFENPNSLRFCETSTPYRP</sequence>
<proteinExistence type="predicted"/>
<dbReference type="EMBL" id="UINC01022061">
    <property type="protein sequence ID" value="SVA90915.1"/>
    <property type="molecule type" value="Genomic_DNA"/>
</dbReference>
<dbReference type="SUPFAM" id="SSF49464">
    <property type="entry name" value="Carboxypeptidase regulatory domain-like"/>
    <property type="match status" value="1"/>
</dbReference>
<feature type="non-terminal residue" evidence="5">
    <location>
        <position position="829"/>
    </location>
</feature>
<name>A0A381ZNS7_9ZZZZ</name>
<dbReference type="InterPro" id="IPR008969">
    <property type="entry name" value="CarboxyPept-like_regulatory"/>
</dbReference>
<dbReference type="AlphaFoldDB" id="A0A381ZNS7"/>
<dbReference type="InterPro" id="IPR036942">
    <property type="entry name" value="Beta-barrel_TonB_sf"/>
</dbReference>
<feature type="domain" description="TonB-dependent transporter Oar-like beta-barrel" evidence="4">
    <location>
        <begin position="338"/>
        <end position="805"/>
    </location>
</feature>
<protein>
    <recommendedName>
        <fullName evidence="4">TonB-dependent transporter Oar-like beta-barrel domain-containing protein</fullName>
    </recommendedName>
</protein>
<dbReference type="Pfam" id="PF13620">
    <property type="entry name" value="CarboxypepD_reg"/>
    <property type="match status" value="1"/>
</dbReference>
<keyword evidence="3" id="KW-0998">Cell outer membrane</keyword>
<evidence type="ECO:0000256" key="1">
    <source>
        <dbReference type="ARBA" id="ARBA00004442"/>
    </source>
</evidence>
<organism evidence="5">
    <name type="scientific">marine metagenome</name>
    <dbReference type="NCBI Taxonomy" id="408172"/>
    <lineage>
        <taxon>unclassified sequences</taxon>
        <taxon>metagenomes</taxon>
        <taxon>ecological metagenomes</taxon>
    </lineage>
</organism>
<keyword evidence="2" id="KW-0472">Membrane</keyword>
<reference evidence="5" key="1">
    <citation type="submission" date="2018-05" db="EMBL/GenBank/DDBJ databases">
        <authorList>
            <person name="Lanie J.A."/>
            <person name="Ng W.-L."/>
            <person name="Kazmierczak K.M."/>
            <person name="Andrzejewski T.M."/>
            <person name="Davidsen T.M."/>
            <person name="Wayne K.J."/>
            <person name="Tettelin H."/>
            <person name="Glass J.I."/>
            <person name="Rusch D."/>
            <person name="Podicherti R."/>
            <person name="Tsui H.-C.T."/>
            <person name="Winkler M.E."/>
        </authorList>
    </citation>
    <scope>NUCLEOTIDE SEQUENCE</scope>
</reference>
<dbReference type="Pfam" id="PF25183">
    <property type="entry name" value="OMP_b-brl_4"/>
    <property type="match status" value="1"/>
</dbReference>
<evidence type="ECO:0000259" key="4">
    <source>
        <dbReference type="Pfam" id="PF25183"/>
    </source>
</evidence>
<evidence type="ECO:0000313" key="5">
    <source>
        <dbReference type="EMBL" id="SVA90915.1"/>
    </source>
</evidence>
<dbReference type="Gene3D" id="2.40.170.20">
    <property type="entry name" value="TonB-dependent receptor, beta-barrel domain"/>
    <property type="match status" value="1"/>
</dbReference>
<dbReference type="SUPFAM" id="SSF56935">
    <property type="entry name" value="Porins"/>
    <property type="match status" value="1"/>
</dbReference>
<dbReference type="GO" id="GO:0009279">
    <property type="term" value="C:cell outer membrane"/>
    <property type="evidence" value="ECO:0007669"/>
    <property type="project" value="UniProtKB-SubCell"/>
</dbReference>